<gene>
    <name evidence="1" type="ORF">BpHYR1_002411</name>
</gene>
<dbReference type="EMBL" id="REGN01009982">
    <property type="protein sequence ID" value="RMZ99964.1"/>
    <property type="molecule type" value="Genomic_DNA"/>
</dbReference>
<keyword evidence="2" id="KW-1185">Reference proteome</keyword>
<evidence type="ECO:0000313" key="1">
    <source>
        <dbReference type="EMBL" id="RMZ99964.1"/>
    </source>
</evidence>
<sequence length="299" mass="33388">MAQSHSKTPTHLAPCLADIAKALHNIGLVLEARQKTDLGHERGLVDKVVDAVVNTTTSSRRSSVDASLQNWLAGHTSERIDVRVAKGVGVCVGYPCHFSLASAHVWRGHVNARSNESLFGQLNGKTARNSLQLSFRILFWIDLYAGFSAAKRNVNTCTFESHQSRECFYFVNAHIFGVADSSLAWCTMLGVLRSPSFDDLKFSVVSFDRKSHLQNVVAWLDHLQNSFYFVAFYFGSVARLHFLDHFVLDNGGRSVIEHLDHFVEVHIVHRFGRSAVRTIANGWLSSQQRTLEHAAIKQG</sequence>
<reference evidence="1 2" key="1">
    <citation type="journal article" date="2018" name="Sci. Rep.">
        <title>Genomic signatures of local adaptation to the degree of environmental predictability in rotifers.</title>
        <authorList>
            <person name="Franch-Gras L."/>
            <person name="Hahn C."/>
            <person name="Garcia-Roger E.M."/>
            <person name="Carmona M.J."/>
            <person name="Serra M."/>
            <person name="Gomez A."/>
        </authorList>
    </citation>
    <scope>NUCLEOTIDE SEQUENCE [LARGE SCALE GENOMIC DNA]</scope>
    <source>
        <strain evidence="1">HYR1</strain>
    </source>
</reference>
<name>A0A3M7PMI1_BRAPC</name>
<dbReference type="AlphaFoldDB" id="A0A3M7PMI1"/>
<comment type="caution">
    <text evidence="1">The sequence shown here is derived from an EMBL/GenBank/DDBJ whole genome shotgun (WGS) entry which is preliminary data.</text>
</comment>
<organism evidence="1 2">
    <name type="scientific">Brachionus plicatilis</name>
    <name type="common">Marine rotifer</name>
    <name type="synonym">Brachionus muelleri</name>
    <dbReference type="NCBI Taxonomy" id="10195"/>
    <lineage>
        <taxon>Eukaryota</taxon>
        <taxon>Metazoa</taxon>
        <taxon>Spiralia</taxon>
        <taxon>Gnathifera</taxon>
        <taxon>Rotifera</taxon>
        <taxon>Eurotatoria</taxon>
        <taxon>Monogononta</taxon>
        <taxon>Pseudotrocha</taxon>
        <taxon>Ploima</taxon>
        <taxon>Brachionidae</taxon>
        <taxon>Brachionus</taxon>
    </lineage>
</organism>
<accession>A0A3M7PMI1</accession>
<proteinExistence type="predicted"/>
<evidence type="ECO:0000313" key="2">
    <source>
        <dbReference type="Proteomes" id="UP000276133"/>
    </source>
</evidence>
<protein>
    <submittedName>
        <fullName evidence="1">Uncharacterized protein</fullName>
    </submittedName>
</protein>
<dbReference type="Proteomes" id="UP000276133">
    <property type="component" value="Unassembled WGS sequence"/>
</dbReference>